<keyword evidence="2" id="KW-1185">Reference proteome</keyword>
<name>A0A392VHI5_9FABA</name>
<dbReference type="Proteomes" id="UP000265520">
    <property type="component" value="Unassembled WGS sequence"/>
</dbReference>
<comment type="caution">
    <text evidence="1">The sequence shown here is derived from an EMBL/GenBank/DDBJ whole genome shotgun (WGS) entry which is preliminary data.</text>
</comment>
<feature type="non-terminal residue" evidence="1">
    <location>
        <position position="27"/>
    </location>
</feature>
<protein>
    <submittedName>
        <fullName evidence="1">Uncharacterized protein</fullName>
    </submittedName>
</protein>
<dbReference type="AlphaFoldDB" id="A0A392VHI5"/>
<dbReference type="EMBL" id="LXQA011140134">
    <property type="protein sequence ID" value="MCI86421.1"/>
    <property type="molecule type" value="Genomic_DNA"/>
</dbReference>
<sequence>MVQDGKFRLNVEFTTTDYLTNMQVILV</sequence>
<proteinExistence type="predicted"/>
<evidence type="ECO:0000313" key="2">
    <source>
        <dbReference type="Proteomes" id="UP000265520"/>
    </source>
</evidence>
<reference evidence="1 2" key="1">
    <citation type="journal article" date="2018" name="Front. Plant Sci.">
        <title>Red Clover (Trifolium pratense) and Zigzag Clover (T. medium) - A Picture of Genomic Similarities and Differences.</title>
        <authorList>
            <person name="Dluhosova J."/>
            <person name="Istvanek J."/>
            <person name="Nedelnik J."/>
            <person name="Repkova J."/>
        </authorList>
    </citation>
    <scope>NUCLEOTIDE SEQUENCE [LARGE SCALE GENOMIC DNA]</scope>
    <source>
        <strain evidence="2">cv. 10/8</strain>
        <tissue evidence="1">Leaf</tissue>
    </source>
</reference>
<evidence type="ECO:0000313" key="1">
    <source>
        <dbReference type="EMBL" id="MCI86421.1"/>
    </source>
</evidence>
<organism evidence="1 2">
    <name type="scientific">Trifolium medium</name>
    <dbReference type="NCBI Taxonomy" id="97028"/>
    <lineage>
        <taxon>Eukaryota</taxon>
        <taxon>Viridiplantae</taxon>
        <taxon>Streptophyta</taxon>
        <taxon>Embryophyta</taxon>
        <taxon>Tracheophyta</taxon>
        <taxon>Spermatophyta</taxon>
        <taxon>Magnoliopsida</taxon>
        <taxon>eudicotyledons</taxon>
        <taxon>Gunneridae</taxon>
        <taxon>Pentapetalae</taxon>
        <taxon>rosids</taxon>
        <taxon>fabids</taxon>
        <taxon>Fabales</taxon>
        <taxon>Fabaceae</taxon>
        <taxon>Papilionoideae</taxon>
        <taxon>50 kb inversion clade</taxon>
        <taxon>NPAAA clade</taxon>
        <taxon>Hologalegina</taxon>
        <taxon>IRL clade</taxon>
        <taxon>Trifolieae</taxon>
        <taxon>Trifolium</taxon>
    </lineage>
</organism>
<accession>A0A392VHI5</accession>